<feature type="transmembrane region" description="Helical" evidence="1">
    <location>
        <begin position="52"/>
        <end position="72"/>
    </location>
</feature>
<dbReference type="AlphaFoldDB" id="A0ABD5VKG1"/>
<feature type="transmembrane region" description="Helical" evidence="1">
    <location>
        <begin position="444"/>
        <end position="464"/>
    </location>
</feature>
<evidence type="ECO:0000256" key="1">
    <source>
        <dbReference type="SAM" id="Phobius"/>
    </source>
</evidence>
<keyword evidence="1" id="KW-1133">Transmembrane helix</keyword>
<keyword evidence="3" id="KW-1185">Reference proteome</keyword>
<feature type="transmembrane region" description="Helical" evidence="1">
    <location>
        <begin position="415"/>
        <end position="438"/>
    </location>
</feature>
<keyword evidence="1" id="KW-0812">Transmembrane</keyword>
<sequence>MTRSLNRRLFVGMLREEWRMHANLFGGARFAAFPLFVLALGAGAVWLLTTTAVATVGTLILGVHALVFAFGLQTGTTAFLGRDAARNLLGDMTLLVFTARTLPVSQRRLLAVFLLKDAVYYSGLFMLPMALSFAPAVAAGQLAASEVALLWGTATTTFLLGVAVTFAGISLATRGVSGRVVALALGVGLAAAVVAGVDLVGYTPYGIYRGATVVETTLVLAAIPLLAVLGIAVYDPNYSTPARTAGDAYGRWRDRLPFRDDAVTAKTLIDVSRSSGGLFKVVFSGSILLAVGVFLLELAGEIASVDPAPGVTLGAILGLSAFTTYNWLTQFDDLDEYRLYPLDVGDVLTAKRRAFLLVSVPTGVGFYALAVAWQSPTVWDALAGLVVHVGLQVYLFGVTVYLAGFSPNEFLFDTVLFAAFTLAVAGPVVPIVVAGFVVSAGTPAVLAGIAVGGVVLALAGGVLVRRATPKWERATRT</sequence>
<feature type="transmembrane region" description="Helical" evidence="1">
    <location>
        <begin position="118"/>
        <end position="142"/>
    </location>
</feature>
<feature type="transmembrane region" description="Helical" evidence="1">
    <location>
        <begin position="308"/>
        <end position="328"/>
    </location>
</feature>
<proteinExistence type="predicted"/>
<dbReference type="EMBL" id="JBHSXN010000003">
    <property type="protein sequence ID" value="MFC6954506.1"/>
    <property type="molecule type" value="Genomic_DNA"/>
</dbReference>
<feature type="transmembrane region" description="Helical" evidence="1">
    <location>
        <begin position="148"/>
        <end position="169"/>
    </location>
</feature>
<feature type="transmembrane region" description="Helical" evidence="1">
    <location>
        <begin position="354"/>
        <end position="375"/>
    </location>
</feature>
<keyword evidence="1" id="KW-0472">Membrane</keyword>
<name>A0ABD5VKG1_9EURY</name>
<feature type="transmembrane region" description="Helical" evidence="1">
    <location>
        <begin position="21"/>
        <end position="46"/>
    </location>
</feature>
<reference evidence="2 3" key="1">
    <citation type="journal article" date="2019" name="Int. J. Syst. Evol. Microbiol.">
        <title>The Global Catalogue of Microorganisms (GCM) 10K type strain sequencing project: providing services to taxonomists for standard genome sequencing and annotation.</title>
        <authorList>
            <consortium name="The Broad Institute Genomics Platform"/>
            <consortium name="The Broad Institute Genome Sequencing Center for Infectious Disease"/>
            <person name="Wu L."/>
            <person name="Ma J."/>
        </authorList>
    </citation>
    <scope>NUCLEOTIDE SEQUENCE [LARGE SCALE GENOMIC DNA]</scope>
    <source>
        <strain evidence="2 3">GX26</strain>
    </source>
</reference>
<comment type="caution">
    <text evidence="2">The sequence shown here is derived from an EMBL/GenBank/DDBJ whole genome shotgun (WGS) entry which is preliminary data.</text>
</comment>
<accession>A0ABD5VKG1</accession>
<dbReference type="Proteomes" id="UP001596395">
    <property type="component" value="Unassembled WGS sequence"/>
</dbReference>
<dbReference type="RefSeq" id="WP_336351453.1">
    <property type="nucleotide sequence ID" value="NZ_JAZAQL010000003.1"/>
</dbReference>
<protein>
    <recommendedName>
        <fullName evidence="4">ABC-2 type transport system permease protein</fullName>
    </recommendedName>
</protein>
<evidence type="ECO:0000313" key="3">
    <source>
        <dbReference type="Proteomes" id="UP001596395"/>
    </source>
</evidence>
<feature type="transmembrane region" description="Helical" evidence="1">
    <location>
        <begin position="277"/>
        <end position="296"/>
    </location>
</feature>
<feature type="transmembrane region" description="Helical" evidence="1">
    <location>
        <begin position="381"/>
        <end position="403"/>
    </location>
</feature>
<organism evidence="2 3">
    <name type="scientific">Halorubellus litoreus</name>
    <dbReference type="NCBI Taxonomy" id="755308"/>
    <lineage>
        <taxon>Archaea</taxon>
        <taxon>Methanobacteriati</taxon>
        <taxon>Methanobacteriota</taxon>
        <taxon>Stenosarchaea group</taxon>
        <taxon>Halobacteria</taxon>
        <taxon>Halobacteriales</taxon>
        <taxon>Halorubellaceae</taxon>
        <taxon>Halorubellus</taxon>
    </lineage>
</organism>
<evidence type="ECO:0000313" key="2">
    <source>
        <dbReference type="EMBL" id="MFC6954506.1"/>
    </source>
</evidence>
<feature type="transmembrane region" description="Helical" evidence="1">
    <location>
        <begin position="217"/>
        <end position="234"/>
    </location>
</feature>
<feature type="transmembrane region" description="Helical" evidence="1">
    <location>
        <begin position="181"/>
        <end position="205"/>
    </location>
</feature>
<evidence type="ECO:0008006" key="4">
    <source>
        <dbReference type="Google" id="ProtNLM"/>
    </source>
</evidence>
<gene>
    <name evidence="2" type="ORF">ACFQGB_16700</name>
</gene>